<dbReference type="OrthoDB" id="4280783at2759"/>
<dbReference type="RefSeq" id="XP_056523378.1">
    <property type="nucleotide sequence ID" value="XM_056664321.1"/>
</dbReference>
<comment type="caution">
    <text evidence="1">The sequence shown here is derived from an EMBL/GenBank/DDBJ whole genome shotgun (WGS) entry which is preliminary data.</text>
</comment>
<keyword evidence="2" id="KW-1185">Reference proteome</keyword>
<dbReference type="EMBL" id="JAPQKL010000003">
    <property type="protein sequence ID" value="KAJ5138729.1"/>
    <property type="molecule type" value="Genomic_DNA"/>
</dbReference>
<proteinExistence type="predicted"/>
<organism evidence="1 2">
    <name type="scientific">Penicillium bovifimosum</name>
    <dbReference type="NCBI Taxonomy" id="126998"/>
    <lineage>
        <taxon>Eukaryota</taxon>
        <taxon>Fungi</taxon>
        <taxon>Dikarya</taxon>
        <taxon>Ascomycota</taxon>
        <taxon>Pezizomycotina</taxon>
        <taxon>Eurotiomycetes</taxon>
        <taxon>Eurotiomycetidae</taxon>
        <taxon>Eurotiales</taxon>
        <taxon>Aspergillaceae</taxon>
        <taxon>Penicillium</taxon>
    </lineage>
</organism>
<protein>
    <submittedName>
        <fullName evidence="1">Uncharacterized protein</fullName>
    </submittedName>
</protein>
<accession>A0A9W9H4Y7</accession>
<dbReference type="Proteomes" id="UP001149079">
    <property type="component" value="Unassembled WGS sequence"/>
</dbReference>
<reference evidence="1" key="1">
    <citation type="submission" date="2022-11" db="EMBL/GenBank/DDBJ databases">
        <authorList>
            <person name="Petersen C."/>
        </authorList>
    </citation>
    <scope>NUCLEOTIDE SEQUENCE</scope>
    <source>
        <strain evidence="1">IBT 22155</strain>
    </source>
</reference>
<dbReference type="AlphaFoldDB" id="A0A9W9H4Y7"/>
<sequence>MPFIQCQQTNNAQNQSLDLSISSFVLTIPPVLHKYSTLPPSPHTSSTYSPPDKMPAILSWQDNLLQECTTFKHNLQSQSSILRHRPAHRHTERNSDASRAVIALSLHTDRIVEIGLSMISNEPGSALISRDPSYWHREGERRSTFESVFMNMERELDQMALSLKRHLRQQECREISARLEEMAGKVEYILRDFV</sequence>
<evidence type="ECO:0000313" key="2">
    <source>
        <dbReference type="Proteomes" id="UP001149079"/>
    </source>
</evidence>
<reference evidence="1" key="2">
    <citation type="journal article" date="2023" name="IMA Fungus">
        <title>Comparative genomic study of the Penicillium genus elucidates a diverse pangenome and 15 lateral gene transfer events.</title>
        <authorList>
            <person name="Petersen C."/>
            <person name="Sorensen T."/>
            <person name="Nielsen M.R."/>
            <person name="Sondergaard T.E."/>
            <person name="Sorensen J.L."/>
            <person name="Fitzpatrick D.A."/>
            <person name="Frisvad J.C."/>
            <person name="Nielsen K.L."/>
        </authorList>
    </citation>
    <scope>NUCLEOTIDE SEQUENCE</scope>
    <source>
        <strain evidence="1">IBT 22155</strain>
    </source>
</reference>
<name>A0A9W9H4Y7_9EURO</name>
<gene>
    <name evidence="1" type="ORF">N7515_003577</name>
</gene>
<dbReference type="GeneID" id="81403491"/>
<evidence type="ECO:0000313" key="1">
    <source>
        <dbReference type="EMBL" id="KAJ5138729.1"/>
    </source>
</evidence>